<dbReference type="AlphaFoldDB" id="A0A640KQG9"/>
<accession>A0A640KQG9</accession>
<name>A0A640KQG9_LEITA</name>
<keyword evidence="2" id="KW-1185">Reference proteome</keyword>
<protein>
    <submittedName>
        <fullName evidence="1">Uncharacterized protein</fullName>
    </submittedName>
</protein>
<gene>
    <name evidence="1" type="ORF">LtaPh_3325700</name>
</gene>
<dbReference type="VEuPathDB" id="TriTrypDB:LtaPh_3325700"/>
<proteinExistence type="predicted"/>
<reference evidence="1" key="1">
    <citation type="submission" date="2019-11" db="EMBL/GenBank/DDBJ databases">
        <title>Leishmania tarentolae CDS.</title>
        <authorList>
            <person name="Goto Y."/>
            <person name="Yamagishi J."/>
        </authorList>
    </citation>
    <scope>NUCLEOTIDE SEQUENCE [LARGE SCALE GENOMIC DNA]</scope>
    <source>
        <strain evidence="1">Parrot Tar II</strain>
    </source>
</reference>
<dbReference type="Proteomes" id="UP000419144">
    <property type="component" value="Unassembled WGS sequence"/>
</dbReference>
<evidence type="ECO:0000313" key="1">
    <source>
        <dbReference type="EMBL" id="GET91990.1"/>
    </source>
</evidence>
<dbReference type="EMBL" id="BLBS01000052">
    <property type="protein sequence ID" value="GET91990.1"/>
    <property type="molecule type" value="Genomic_DNA"/>
</dbReference>
<evidence type="ECO:0000313" key="2">
    <source>
        <dbReference type="Proteomes" id="UP000419144"/>
    </source>
</evidence>
<comment type="caution">
    <text evidence="1">The sequence shown here is derived from an EMBL/GenBank/DDBJ whole genome shotgun (WGS) entry which is preliminary data.</text>
</comment>
<organism evidence="1 2">
    <name type="scientific">Leishmania tarentolae</name>
    <name type="common">Sauroleishmania tarentolae</name>
    <dbReference type="NCBI Taxonomy" id="5689"/>
    <lineage>
        <taxon>Eukaryota</taxon>
        <taxon>Discoba</taxon>
        <taxon>Euglenozoa</taxon>
        <taxon>Kinetoplastea</taxon>
        <taxon>Metakinetoplastina</taxon>
        <taxon>Trypanosomatida</taxon>
        <taxon>Trypanosomatidae</taxon>
        <taxon>Leishmaniinae</taxon>
        <taxon>Leishmania</taxon>
        <taxon>lizard Leishmania</taxon>
    </lineage>
</organism>
<dbReference type="OrthoDB" id="73307at2759"/>
<sequence>MRVLLYCITPLSTQRMLEFCLDPDARVLKKTPGELREYYARTPSIPLKRSDIASAFAKRDAAAQSGGDEFPSHEYIIVQFRS</sequence>